<feature type="transmembrane region" description="Helical" evidence="1">
    <location>
        <begin position="249"/>
        <end position="268"/>
    </location>
</feature>
<feature type="transmembrane region" description="Helical" evidence="1">
    <location>
        <begin position="217"/>
        <end position="237"/>
    </location>
</feature>
<feature type="transmembrane region" description="Helical" evidence="1">
    <location>
        <begin position="185"/>
        <end position="205"/>
    </location>
</feature>
<dbReference type="STRING" id="641238.SAMN04490244_11417"/>
<dbReference type="EMBL" id="FOGU01000014">
    <property type="protein sequence ID" value="SES38352.1"/>
    <property type="molecule type" value="Genomic_DNA"/>
</dbReference>
<evidence type="ECO:0000313" key="3">
    <source>
        <dbReference type="Proteomes" id="UP000198885"/>
    </source>
</evidence>
<accession>A0A1H9WWP0</accession>
<feature type="transmembrane region" description="Helical" evidence="1">
    <location>
        <begin position="280"/>
        <end position="304"/>
    </location>
</feature>
<dbReference type="AlphaFoldDB" id="A0A1H9WWP0"/>
<feature type="transmembrane region" description="Helical" evidence="1">
    <location>
        <begin position="101"/>
        <end position="121"/>
    </location>
</feature>
<gene>
    <name evidence="2" type="ORF">SAMN04490244_11417</name>
</gene>
<proteinExistence type="predicted"/>
<feature type="transmembrane region" description="Helical" evidence="1">
    <location>
        <begin position="349"/>
        <end position="369"/>
    </location>
</feature>
<feature type="transmembrane region" description="Helical" evidence="1">
    <location>
        <begin position="69"/>
        <end position="89"/>
    </location>
</feature>
<feature type="transmembrane region" description="Helical" evidence="1">
    <location>
        <begin position="141"/>
        <end position="162"/>
    </location>
</feature>
<name>A0A1H9WWP0_9RHOB</name>
<reference evidence="2 3" key="1">
    <citation type="submission" date="2016-10" db="EMBL/GenBank/DDBJ databases">
        <authorList>
            <person name="de Groot N.N."/>
        </authorList>
    </citation>
    <scope>NUCLEOTIDE SEQUENCE [LARGE SCALE GENOMIC DNA]</scope>
    <source>
        <strain evidence="2 3">DSM 23042</strain>
    </source>
</reference>
<dbReference type="RefSeq" id="WP_092696036.1">
    <property type="nucleotide sequence ID" value="NZ_FOGU01000014.1"/>
</dbReference>
<protein>
    <recommendedName>
        <fullName evidence="4">DUF4153 domain-containing protein</fullName>
    </recommendedName>
</protein>
<feature type="transmembrane region" description="Helical" evidence="1">
    <location>
        <begin position="316"/>
        <end position="337"/>
    </location>
</feature>
<dbReference type="Pfam" id="PF13687">
    <property type="entry name" value="DUF4153"/>
    <property type="match status" value="1"/>
</dbReference>
<dbReference type="Proteomes" id="UP000198885">
    <property type="component" value="Unassembled WGS sequence"/>
</dbReference>
<keyword evidence="3" id="KW-1185">Reference proteome</keyword>
<sequence>MISATGPSTATKIAAVAGGALAGLAAWALGDPLASMGVSPRLHLALALPVAVFFAAALPALGPLSAPRAAVLGAGLAVPLTVLTLLASFRFDDAIAFVESAHALMAVLVVVVIAVPILIAALRPGQHWRRYDDLFGNAWDIVLRCALAVAFAGLGWLVLFLGDTLLDLVGIDVIARLFDDDPQRFTLTGLLIGLALAALAETGLGKGQAQVLRLLRLLVPVVMAVTAVFLVAFPLQGLSSEAFGVLSEAGTLMAMAFAAALLVTATAGADDDGAARSATLRWCAAVLALLLPALSGLALVAVGLRVGQYGWTPDRLAAASIAVVLAGHGVVYAVAVLRGAGWMARLRQGNVAMAGVTVLVALAWLTPVLDPQRISASSQERRFARGAVSVEALDLAAMARDWGRSGDAAAERLATGDTPEAAALRERLDAIGSGRRDAPRLGTPRGRVDLAETLPTVGGAPVTSEMLGALNEWLLGQIADGCARATGEGRPGCLVIRAELLEAGAGDEAVIAYHDDTDTPRLIVLAERDGQWTSNAAMEIDGAAPDIDTLAADPPGGAAAPLRMLPLGQGGLVVLP</sequence>
<feature type="transmembrane region" description="Helical" evidence="1">
    <location>
        <begin position="44"/>
        <end position="62"/>
    </location>
</feature>
<organism evidence="2 3">
    <name type="scientific">Tranquillimonas rosea</name>
    <dbReference type="NCBI Taxonomy" id="641238"/>
    <lineage>
        <taxon>Bacteria</taxon>
        <taxon>Pseudomonadati</taxon>
        <taxon>Pseudomonadota</taxon>
        <taxon>Alphaproteobacteria</taxon>
        <taxon>Rhodobacterales</taxon>
        <taxon>Roseobacteraceae</taxon>
        <taxon>Tranquillimonas</taxon>
    </lineage>
</organism>
<keyword evidence="1" id="KW-0812">Transmembrane</keyword>
<dbReference type="InterPro" id="IPR025291">
    <property type="entry name" value="DUF4153"/>
</dbReference>
<evidence type="ECO:0000313" key="2">
    <source>
        <dbReference type="EMBL" id="SES38352.1"/>
    </source>
</evidence>
<keyword evidence="1" id="KW-1133">Transmembrane helix</keyword>
<evidence type="ECO:0008006" key="4">
    <source>
        <dbReference type="Google" id="ProtNLM"/>
    </source>
</evidence>
<keyword evidence="1" id="KW-0472">Membrane</keyword>
<dbReference type="OrthoDB" id="7402611at2"/>
<evidence type="ECO:0000256" key="1">
    <source>
        <dbReference type="SAM" id="Phobius"/>
    </source>
</evidence>